<sequence>MESYARCKTPVSGTSVNIKELQTTEKRWTSQRNSVMLYDLPNHHKDSLQNPKEWVFYESHQFG</sequence>
<protein>
    <submittedName>
        <fullName evidence="1">Uncharacterized protein</fullName>
    </submittedName>
</protein>
<accession>A0A0V0RBB8</accession>
<name>A0A0V0RBB8_9BILA</name>
<gene>
    <name evidence="1" type="ORF">T07_12038</name>
</gene>
<proteinExistence type="predicted"/>
<reference evidence="1 2" key="1">
    <citation type="submission" date="2015-01" db="EMBL/GenBank/DDBJ databases">
        <title>Evolution of Trichinella species and genotypes.</title>
        <authorList>
            <person name="Korhonen P.K."/>
            <person name="Edoardo P."/>
            <person name="Giuseppe L.R."/>
            <person name="Gasser R.B."/>
        </authorList>
    </citation>
    <scope>NUCLEOTIDE SEQUENCE [LARGE SCALE GENOMIC DNA]</scope>
    <source>
        <strain evidence="1">ISS37</strain>
    </source>
</reference>
<evidence type="ECO:0000313" key="2">
    <source>
        <dbReference type="Proteomes" id="UP000054630"/>
    </source>
</evidence>
<dbReference type="EMBL" id="JYDL01001330">
    <property type="protein sequence ID" value="KRX11814.1"/>
    <property type="molecule type" value="Genomic_DNA"/>
</dbReference>
<dbReference type="Proteomes" id="UP000054630">
    <property type="component" value="Unassembled WGS sequence"/>
</dbReference>
<evidence type="ECO:0000313" key="1">
    <source>
        <dbReference type="EMBL" id="KRX11814.1"/>
    </source>
</evidence>
<keyword evidence="2" id="KW-1185">Reference proteome</keyword>
<dbReference type="AlphaFoldDB" id="A0A0V0RBB8"/>
<comment type="caution">
    <text evidence="1">The sequence shown here is derived from an EMBL/GenBank/DDBJ whole genome shotgun (WGS) entry which is preliminary data.</text>
</comment>
<organism evidence="1 2">
    <name type="scientific">Trichinella nelsoni</name>
    <dbReference type="NCBI Taxonomy" id="6336"/>
    <lineage>
        <taxon>Eukaryota</taxon>
        <taxon>Metazoa</taxon>
        <taxon>Ecdysozoa</taxon>
        <taxon>Nematoda</taxon>
        <taxon>Enoplea</taxon>
        <taxon>Dorylaimia</taxon>
        <taxon>Trichinellida</taxon>
        <taxon>Trichinellidae</taxon>
        <taxon>Trichinella</taxon>
    </lineage>
</organism>